<dbReference type="PANTHER" id="PTHR46382">
    <property type="entry name" value="PHOSPHATIDATE CYTIDYLYLTRANSFERASE"/>
    <property type="match status" value="1"/>
</dbReference>
<evidence type="ECO:0000256" key="14">
    <source>
        <dbReference type="ARBA" id="ARBA00023098"/>
    </source>
</evidence>
<reference evidence="25 26" key="1">
    <citation type="submission" date="2019-12" db="EMBL/GenBank/DDBJ databases">
        <title>Whole-genome analyses of novel actinobacteria.</title>
        <authorList>
            <person name="Sahin N."/>
            <person name="Saygin H."/>
        </authorList>
    </citation>
    <scope>NUCLEOTIDE SEQUENCE [LARGE SCALE GENOMIC DNA]</scope>
    <source>
        <strain evidence="25 26">KC615</strain>
    </source>
</reference>
<feature type="transmembrane region" description="Helical" evidence="24">
    <location>
        <begin position="203"/>
        <end position="223"/>
    </location>
</feature>
<evidence type="ECO:0000256" key="7">
    <source>
        <dbReference type="ARBA" id="ARBA00019373"/>
    </source>
</evidence>
<evidence type="ECO:0000256" key="20">
    <source>
        <dbReference type="ARBA" id="ARBA00032253"/>
    </source>
</evidence>
<gene>
    <name evidence="25" type="ORF">GSM42_14455</name>
</gene>
<comment type="catalytic activity">
    <reaction evidence="1">
        <text>a 1,2-diacyl-sn-glycero-3-phosphate + CTP + H(+) = a CDP-1,2-diacyl-sn-glycerol + diphosphate</text>
        <dbReference type="Rhea" id="RHEA:16229"/>
        <dbReference type="ChEBI" id="CHEBI:15378"/>
        <dbReference type="ChEBI" id="CHEBI:33019"/>
        <dbReference type="ChEBI" id="CHEBI:37563"/>
        <dbReference type="ChEBI" id="CHEBI:58332"/>
        <dbReference type="ChEBI" id="CHEBI:58608"/>
        <dbReference type="EC" id="2.7.7.41"/>
    </reaction>
</comment>
<evidence type="ECO:0000256" key="23">
    <source>
        <dbReference type="ARBA" id="ARBA00033406"/>
    </source>
</evidence>
<evidence type="ECO:0000313" key="26">
    <source>
        <dbReference type="Proteomes" id="UP000430692"/>
    </source>
</evidence>
<comment type="pathway">
    <text evidence="4">Lipid metabolism.</text>
</comment>
<evidence type="ECO:0000256" key="18">
    <source>
        <dbReference type="ARBA" id="ARBA00029893"/>
    </source>
</evidence>
<evidence type="ECO:0000256" key="2">
    <source>
        <dbReference type="ARBA" id="ARBA00004651"/>
    </source>
</evidence>
<dbReference type="GO" id="GO:0005886">
    <property type="term" value="C:plasma membrane"/>
    <property type="evidence" value="ECO:0007669"/>
    <property type="project" value="UniProtKB-SubCell"/>
</dbReference>
<evidence type="ECO:0000256" key="12">
    <source>
        <dbReference type="ARBA" id="ARBA00022695"/>
    </source>
</evidence>
<dbReference type="RefSeq" id="WP_160802250.1">
    <property type="nucleotide sequence ID" value="NZ_WUUL01000010.1"/>
</dbReference>
<evidence type="ECO:0000256" key="21">
    <source>
        <dbReference type="ARBA" id="ARBA00032396"/>
    </source>
</evidence>
<feature type="transmembrane region" description="Helical" evidence="24">
    <location>
        <begin position="138"/>
        <end position="157"/>
    </location>
</feature>
<feature type="transmembrane region" description="Helical" evidence="24">
    <location>
        <begin position="112"/>
        <end position="132"/>
    </location>
</feature>
<evidence type="ECO:0000256" key="1">
    <source>
        <dbReference type="ARBA" id="ARBA00001698"/>
    </source>
</evidence>
<evidence type="ECO:0000256" key="10">
    <source>
        <dbReference type="ARBA" id="ARBA00022679"/>
    </source>
</evidence>
<keyword evidence="26" id="KW-1185">Reference proteome</keyword>
<evidence type="ECO:0000256" key="9">
    <source>
        <dbReference type="ARBA" id="ARBA00022516"/>
    </source>
</evidence>
<evidence type="ECO:0000256" key="16">
    <source>
        <dbReference type="ARBA" id="ARBA00023209"/>
    </source>
</evidence>
<feature type="transmembrane region" description="Helical" evidence="24">
    <location>
        <begin position="5"/>
        <end position="22"/>
    </location>
</feature>
<comment type="similarity">
    <text evidence="5">Belongs to the CDS family.</text>
</comment>
<name>A0A6I4VYR7_9BACL</name>
<organism evidence="25 26">
    <name type="scientific">Shimazuella alba</name>
    <dbReference type="NCBI Taxonomy" id="2690964"/>
    <lineage>
        <taxon>Bacteria</taxon>
        <taxon>Bacillati</taxon>
        <taxon>Bacillota</taxon>
        <taxon>Bacilli</taxon>
        <taxon>Bacillales</taxon>
        <taxon>Thermoactinomycetaceae</taxon>
        <taxon>Shimazuella</taxon>
    </lineage>
</organism>
<feature type="transmembrane region" description="Helical" evidence="24">
    <location>
        <begin position="81"/>
        <end position="100"/>
    </location>
</feature>
<keyword evidence="12 25" id="KW-0548">Nucleotidyltransferase</keyword>
<comment type="pathway">
    <text evidence="3">Phospholipid metabolism; CDP-diacylglycerol biosynthesis; CDP-diacylglycerol from sn-glycerol 3-phosphate: step 3/3.</text>
</comment>
<dbReference type="Pfam" id="PF01148">
    <property type="entry name" value="CTP_transf_1"/>
    <property type="match status" value="1"/>
</dbReference>
<keyword evidence="17" id="KW-1208">Phospholipid metabolism</keyword>
<keyword evidence="15 24" id="KW-0472">Membrane</keyword>
<accession>A0A6I4VYR7</accession>
<evidence type="ECO:0000256" key="11">
    <source>
        <dbReference type="ARBA" id="ARBA00022692"/>
    </source>
</evidence>
<dbReference type="GO" id="GO:0004605">
    <property type="term" value="F:phosphatidate cytidylyltransferase activity"/>
    <property type="evidence" value="ECO:0007669"/>
    <property type="project" value="UniProtKB-EC"/>
</dbReference>
<comment type="caution">
    <text evidence="25">The sequence shown here is derived from an EMBL/GenBank/DDBJ whole genome shotgun (WGS) entry which is preliminary data.</text>
</comment>
<feature type="transmembrane region" description="Helical" evidence="24">
    <location>
        <begin position="178"/>
        <end position="197"/>
    </location>
</feature>
<feature type="transmembrane region" description="Helical" evidence="24">
    <location>
        <begin position="53"/>
        <end position="69"/>
    </location>
</feature>
<evidence type="ECO:0000256" key="19">
    <source>
        <dbReference type="ARBA" id="ARBA00031825"/>
    </source>
</evidence>
<sequence length="267" mass="30097">MKVRIISGVLGAIFFLLLLWLGSWWYSVFIWILATICFLEYCRLFGFTYKKPQVMLGILIFWLMIVARLKTQLGLAFLPTLTYSNVLILGLVLFLSLLVFSRNQFDIYQMAHLFIGTIYIGLGFSYMIKIIWQPDGFLWSLFVLLIIWANDTGAYFTGKNFGKRKLWPSISPNKTIEGSIGGIILGLVVSGFFGYLFPQIWTISYAIGLGLLISVLGQLGDLVESAIKRSTGTKDSGKIMPGHGGVLDRFDSLIFTFLVLQIFTSSF</sequence>
<evidence type="ECO:0000256" key="3">
    <source>
        <dbReference type="ARBA" id="ARBA00005119"/>
    </source>
</evidence>
<protein>
    <recommendedName>
        <fullName evidence="7">Phosphatidate cytidylyltransferase</fullName>
        <ecNumber evidence="6">2.7.7.41</ecNumber>
    </recommendedName>
    <alternativeName>
        <fullName evidence="20">CDP-DAG synthase</fullName>
    </alternativeName>
    <alternativeName>
        <fullName evidence="22">CDP-DG synthase</fullName>
    </alternativeName>
    <alternativeName>
        <fullName evidence="18">CDP-diacylglycerol synthase</fullName>
    </alternativeName>
    <alternativeName>
        <fullName evidence="21">CDP-diglyceride pyrophosphorylase</fullName>
    </alternativeName>
    <alternativeName>
        <fullName evidence="23">CDP-diglyceride synthase</fullName>
    </alternativeName>
    <alternativeName>
        <fullName evidence="19">CTP:phosphatidate cytidylyltransferase</fullName>
    </alternativeName>
</protein>
<dbReference type="Proteomes" id="UP000430692">
    <property type="component" value="Unassembled WGS sequence"/>
</dbReference>
<evidence type="ECO:0000256" key="5">
    <source>
        <dbReference type="ARBA" id="ARBA00010185"/>
    </source>
</evidence>
<dbReference type="PANTHER" id="PTHR46382:SF1">
    <property type="entry name" value="PHOSPHATIDATE CYTIDYLYLTRANSFERASE"/>
    <property type="match status" value="1"/>
</dbReference>
<keyword evidence="13 24" id="KW-1133">Transmembrane helix</keyword>
<evidence type="ECO:0000256" key="8">
    <source>
        <dbReference type="ARBA" id="ARBA00022475"/>
    </source>
</evidence>
<keyword evidence="11 24" id="KW-0812">Transmembrane</keyword>
<dbReference type="EMBL" id="WUUL01000010">
    <property type="protein sequence ID" value="MXQ54896.1"/>
    <property type="molecule type" value="Genomic_DNA"/>
</dbReference>
<dbReference type="EC" id="2.7.7.41" evidence="6"/>
<evidence type="ECO:0000256" key="22">
    <source>
        <dbReference type="ARBA" id="ARBA00032743"/>
    </source>
</evidence>
<keyword evidence="10 25" id="KW-0808">Transferase</keyword>
<keyword evidence="8" id="KW-1003">Cell membrane</keyword>
<dbReference type="AlphaFoldDB" id="A0A6I4VYR7"/>
<comment type="subcellular location">
    <subcellularLocation>
        <location evidence="2">Cell membrane</location>
        <topology evidence="2">Multi-pass membrane protein</topology>
    </subcellularLocation>
</comment>
<evidence type="ECO:0000256" key="15">
    <source>
        <dbReference type="ARBA" id="ARBA00023136"/>
    </source>
</evidence>
<evidence type="ECO:0000256" key="13">
    <source>
        <dbReference type="ARBA" id="ARBA00022989"/>
    </source>
</evidence>
<evidence type="ECO:0000313" key="25">
    <source>
        <dbReference type="EMBL" id="MXQ54896.1"/>
    </source>
</evidence>
<keyword evidence="16" id="KW-0594">Phospholipid biosynthesis</keyword>
<dbReference type="GO" id="GO:0016024">
    <property type="term" value="P:CDP-diacylglycerol biosynthetic process"/>
    <property type="evidence" value="ECO:0007669"/>
    <property type="project" value="TreeGrafter"/>
</dbReference>
<feature type="transmembrane region" description="Helical" evidence="24">
    <location>
        <begin position="28"/>
        <end position="46"/>
    </location>
</feature>
<keyword evidence="9" id="KW-0444">Lipid biosynthesis</keyword>
<evidence type="ECO:0000256" key="24">
    <source>
        <dbReference type="SAM" id="Phobius"/>
    </source>
</evidence>
<evidence type="ECO:0000256" key="17">
    <source>
        <dbReference type="ARBA" id="ARBA00023264"/>
    </source>
</evidence>
<evidence type="ECO:0000256" key="4">
    <source>
        <dbReference type="ARBA" id="ARBA00005189"/>
    </source>
</evidence>
<proteinExistence type="inferred from homology"/>
<keyword evidence="14" id="KW-0443">Lipid metabolism</keyword>
<evidence type="ECO:0000256" key="6">
    <source>
        <dbReference type="ARBA" id="ARBA00012487"/>
    </source>
</evidence>